<name>A0A484M6W3_9ASTE</name>
<protein>
    <submittedName>
        <fullName evidence="1">Uncharacterized protein</fullName>
    </submittedName>
</protein>
<dbReference type="EMBL" id="OOIL02002696">
    <property type="protein sequence ID" value="VFQ84064.1"/>
    <property type="molecule type" value="Genomic_DNA"/>
</dbReference>
<dbReference type="Proteomes" id="UP000595140">
    <property type="component" value="Unassembled WGS sequence"/>
</dbReference>
<organism evidence="1 2">
    <name type="scientific">Cuscuta campestris</name>
    <dbReference type="NCBI Taxonomy" id="132261"/>
    <lineage>
        <taxon>Eukaryota</taxon>
        <taxon>Viridiplantae</taxon>
        <taxon>Streptophyta</taxon>
        <taxon>Embryophyta</taxon>
        <taxon>Tracheophyta</taxon>
        <taxon>Spermatophyta</taxon>
        <taxon>Magnoliopsida</taxon>
        <taxon>eudicotyledons</taxon>
        <taxon>Gunneridae</taxon>
        <taxon>Pentapetalae</taxon>
        <taxon>asterids</taxon>
        <taxon>lamiids</taxon>
        <taxon>Solanales</taxon>
        <taxon>Convolvulaceae</taxon>
        <taxon>Cuscuteae</taxon>
        <taxon>Cuscuta</taxon>
        <taxon>Cuscuta subgen. Grammica</taxon>
        <taxon>Cuscuta sect. Cleistogrammica</taxon>
    </lineage>
</organism>
<proteinExistence type="predicted"/>
<gene>
    <name evidence="1" type="ORF">CCAM_LOCUS25840</name>
</gene>
<accession>A0A484M6W3</accession>
<evidence type="ECO:0000313" key="2">
    <source>
        <dbReference type="Proteomes" id="UP000595140"/>
    </source>
</evidence>
<sequence length="68" mass="8090">MKVVPRGERSSWHIVKPIFGLIGKGKRKGSKSDLVWRDSFRHHCTTSDHKFRYVPKRILSRKTMKLRK</sequence>
<dbReference type="AlphaFoldDB" id="A0A484M6W3"/>
<keyword evidence="2" id="KW-1185">Reference proteome</keyword>
<reference evidence="1 2" key="1">
    <citation type="submission" date="2018-04" db="EMBL/GenBank/DDBJ databases">
        <authorList>
            <person name="Vogel A."/>
        </authorList>
    </citation>
    <scope>NUCLEOTIDE SEQUENCE [LARGE SCALE GENOMIC DNA]</scope>
</reference>
<evidence type="ECO:0000313" key="1">
    <source>
        <dbReference type="EMBL" id="VFQ84064.1"/>
    </source>
</evidence>